<geneLocation type="plasmid" evidence="2">
    <name>pbeh1</name>
</geneLocation>
<dbReference type="Proteomes" id="UP000036202">
    <property type="component" value="Plasmid pbeh1"/>
</dbReference>
<dbReference type="AlphaFoldDB" id="A0A2S1M0K9"/>
<accession>A0A2S1M0K9</accession>
<gene>
    <name evidence="1" type="ORF">BEH_24655</name>
</gene>
<evidence type="ECO:0000313" key="2">
    <source>
        <dbReference type="Proteomes" id="UP000036202"/>
    </source>
</evidence>
<reference evidence="1 2" key="1">
    <citation type="journal article" date="2015" name="PLoS ONE">
        <title>Genome Sequence of Bacillus endophyticus and Analysis of Its Companion Mechanism in the Ketogulonigenium vulgare-Bacillus Strain Consortium.</title>
        <authorList>
            <person name="Jia N."/>
            <person name="Du J."/>
            <person name="Ding M.Z."/>
            <person name="Gao F."/>
            <person name="Yuan Y.J."/>
        </authorList>
    </citation>
    <scope>NUCLEOTIDE SEQUENCE [LARGE SCALE GENOMIC DNA]</scope>
    <source>
        <strain evidence="1 2">Hbe603</strain>
        <plasmid evidence="2">pbeh1</plasmid>
    </source>
</reference>
<sequence length="334" mass="39987">MTNSFTLDLQTYKGVREGLKWFLGNKYKEFEKLLVKYMFGEDELQEELTLQYIEETLNIDWYNIDLNDLWIKIYHFTTRANKEEAFVEIQSLFYLLSNDTTFREFFRYHGVEFDLDKSSLKVNGEMHNLLEVNNLANEALRWIHTKLYTDSEVWGFVRVLDIREYNSDFPERPEFVSHVAKLLKDDGFLIDDWNKRYGNPYVIEFKQPLYAVHISSNFILSKNDFMKEKYLDEKEFELMQNEYDLEKKKGLFRLLLTIFMDNLSRDGLSELASNHDETRRRLLRNSSIKRLYGGLGEMICAVVSKNINVPRNKILKVWEFEEFQKNAMKDNGYL</sequence>
<dbReference type="EMBL" id="CP015323">
    <property type="protein sequence ID" value="AWG44892.1"/>
    <property type="molecule type" value="Genomic_DNA"/>
</dbReference>
<protein>
    <submittedName>
        <fullName evidence="1">Uncharacterized protein</fullName>
    </submittedName>
</protein>
<dbReference type="RefSeq" id="WP_046218213.1">
    <property type="nucleotide sequence ID" value="NZ_CP015323.1"/>
</dbReference>
<keyword evidence="1" id="KW-0614">Plasmid</keyword>
<name>A0A2S1M0K9_9BACI</name>
<dbReference type="KEGG" id="beo:BEH_24655"/>
<proteinExistence type="predicted"/>
<keyword evidence="2" id="KW-1185">Reference proteome</keyword>
<dbReference type="OrthoDB" id="2079158at2"/>
<evidence type="ECO:0000313" key="1">
    <source>
        <dbReference type="EMBL" id="AWG44892.1"/>
    </source>
</evidence>
<organism evidence="1 2">
    <name type="scientific">Priestia filamentosa</name>
    <dbReference type="NCBI Taxonomy" id="1402861"/>
    <lineage>
        <taxon>Bacteria</taxon>
        <taxon>Bacillati</taxon>
        <taxon>Bacillota</taxon>
        <taxon>Bacilli</taxon>
        <taxon>Bacillales</taxon>
        <taxon>Bacillaceae</taxon>
        <taxon>Priestia</taxon>
    </lineage>
</organism>